<dbReference type="AlphaFoldDB" id="A0A6I5A5D6"/>
<protein>
    <submittedName>
        <fullName evidence="1">Uncharacterized protein</fullName>
    </submittedName>
</protein>
<evidence type="ECO:0000313" key="2">
    <source>
        <dbReference type="Proteomes" id="UP000468638"/>
    </source>
</evidence>
<accession>A0A6I5A5D6</accession>
<gene>
    <name evidence="1" type="ORF">GLW05_18410</name>
</gene>
<comment type="caution">
    <text evidence="1">The sequence shown here is derived from an EMBL/GenBank/DDBJ whole genome shotgun (WGS) entry which is preliminary data.</text>
</comment>
<organism evidence="1 2">
    <name type="scientific">Pontibacillus yanchengensis</name>
    <dbReference type="NCBI Taxonomy" id="462910"/>
    <lineage>
        <taxon>Bacteria</taxon>
        <taxon>Bacillati</taxon>
        <taxon>Bacillota</taxon>
        <taxon>Bacilli</taxon>
        <taxon>Bacillales</taxon>
        <taxon>Bacillaceae</taxon>
        <taxon>Pontibacillus</taxon>
    </lineage>
</organism>
<name>A0A6I5A5D6_9BACI</name>
<evidence type="ECO:0000313" key="1">
    <source>
        <dbReference type="EMBL" id="MYL35554.1"/>
    </source>
</evidence>
<proteinExistence type="predicted"/>
<sequence length="150" mass="17385">MNKTLTVSQFTHLLQDAIKAGKMELKMHSTTTSNLSISFSLPIESFYTTSESFVFYLEGCEDGAIQLKFVDASQECKPLEEIKVTVEVKKNITKKNGYWIHFKEVSLLFWGSNIHDVIKKYFFKVNRDFDHNRYDTETELSNAIIEGRKL</sequence>
<dbReference type="Proteomes" id="UP000468638">
    <property type="component" value="Unassembled WGS sequence"/>
</dbReference>
<dbReference type="RefSeq" id="WP_160850282.1">
    <property type="nucleotide sequence ID" value="NZ_WMEQ01000018.1"/>
</dbReference>
<reference evidence="1 2" key="1">
    <citation type="submission" date="2019-11" db="EMBL/GenBank/DDBJ databases">
        <title>Genome sequences of 17 halophilic strains isolated from different environments.</title>
        <authorList>
            <person name="Furrow R.E."/>
        </authorList>
    </citation>
    <scope>NUCLEOTIDE SEQUENCE [LARGE SCALE GENOMIC DNA]</scope>
    <source>
        <strain evidence="1 2">22514_16_FS</strain>
    </source>
</reference>
<dbReference type="EMBL" id="WMEQ01000018">
    <property type="protein sequence ID" value="MYL35554.1"/>
    <property type="molecule type" value="Genomic_DNA"/>
</dbReference>